<sequence length="304" mass="33665">MRGFLGLTKRNILVYFKDFQAVIFSLMTSIIVFALYLLFLKDSYVESIENSMKGLEDYITSGNVEMLVNLILLTGILGSALITVPYNCLTTIVSDKEKKIDYDILATPIKRWKIIVSYFLSATISAIIMSSIILTTGLLILKSMGDLYISSQSVAYAYLLIVVGACSTTALFMIVIMFFKTVSSAGAFSGLLSAASGFVIGAYIPTSEFSEEVQTFCNIFPGTHTTVVFRNLLIKGLLKHIDNEIGGIDKGNFVKGMKETFAFNISFLGDKIKLSDSVLYVIIMTFVSVLVMIFVYNKTYKRKS</sequence>
<dbReference type="GO" id="GO:0140359">
    <property type="term" value="F:ABC-type transporter activity"/>
    <property type="evidence" value="ECO:0007669"/>
    <property type="project" value="InterPro"/>
</dbReference>
<dbReference type="OrthoDB" id="162334at2"/>
<dbReference type="AlphaFoldDB" id="A0A1I0XZS5"/>
<dbReference type="InterPro" id="IPR013525">
    <property type="entry name" value="ABC2_TM"/>
</dbReference>
<feature type="transmembrane region" description="Helical" evidence="5">
    <location>
        <begin position="186"/>
        <end position="204"/>
    </location>
</feature>
<dbReference type="GO" id="GO:0016020">
    <property type="term" value="C:membrane"/>
    <property type="evidence" value="ECO:0007669"/>
    <property type="project" value="UniProtKB-SubCell"/>
</dbReference>
<evidence type="ECO:0000313" key="7">
    <source>
        <dbReference type="EMBL" id="SFB05708.1"/>
    </source>
</evidence>
<evidence type="ECO:0000313" key="8">
    <source>
        <dbReference type="Proteomes" id="UP000198838"/>
    </source>
</evidence>
<feature type="transmembrane region" description="Helical" evidence="5">
    <location>
        <begin position="21"/>
        <end position="39"/>
    </location>
</feature>
<dbReference type="PANTHER" id="PTHR43229">
    <property type="entry name" value="NODULATION PROTEIN J"/>
    <property type="match status" value="1"/>
</dbReference>
<dbReference type="PANTHER" id="PTHR43229:SF2">
    <property type="entry name" value="NODULATION PROTEIN J"/>
    <property type="match status" value="1"/>
</dbReference>
<keyword evidence="4 5" id="KW-0472">Membrane</keyword>
<feature type="transmembrane region" description="Helical" evidence="5">
    <location>
        <begin position="114"/>
        <end position="141"/>
    </location>
</feature>
<comment type="subcellular location">
    <subcellularLocation>
        <location evidence="1">Membrane</location>
        <topology evidence="1">Multi-pass membrane protein</topology>
    </subcellularLocation>
</comment>
<feature type="transmembrane region" description="Helical" evidence="5">
    <location>
        <begin position="277"/>
        <end position="296"/>
    </location>
</feature>
<name>A0A1I0XZS5_9FIRM</name>
<protein>
    <submittedName>
        <fullName evidence="7">Multidrug/hemolysin transport system permease protein</fullName>
    </submittedName>
</protein>
<keyword evidence="3 5" id="KW-1133">Transmembrane helix</keyword>
<dbReference type="Proteomes" id="UP000198838">
    <property type="component" value="Unassembled WGS sequence"/>
</dbReference>
<keyword evidence="8" id="KW-1185">Reference proteome</keyword>
<feature type="domain" description="ABC-2 type transporter transmembrane" evidence="6">
    <location>
        <begin position="4"/>
        <end position="232"/>
    </location>
</feature>
<feature type="transmembrane region" description="Helical" evidence="5">
    <location>
        <begin position="153"/>
        <end position="179"/>
    </location>
</feature>
<evidence type="ECO:0000256" key="5">
    <source>
        <dbReference type="SAM" id="Phobius"/>
    </source>
</evidence>
<dbReference type="InterPro" id="IPR051784">
    <property type="entry name" value="Nod_factor_ABC_transporter"/>
</dbReference>
<evidence type="ECO:0000259" key="6">
    <source>
        <dbReference type="Pfam" id="PF01061"/>
    </source>
</evidence>
<dbReference type="EMBL" id="FOJY01000008">
    <property type="protein sequence ID" value="SFB05708.1"/>
    <property type="molecule type" value="Genomic_DNA"/>
</dbReference>
<dbReference type="RefSeq" id="WP_092871952.1">
    <property type="nucleotide sequence ID" value="NZ_FOJY01000008.1"/>
</dbReference>
<evidence type="ECO:0000256" key="3">
    <source>
        <dbReference type="ARBA" id="ARBA00022989"/>
    </source>
</evidence>
<gene>
    <name evidence="7" type="ORF">SAMN05216249_10812</name>
</gene>
<evidence type="ECO:0000256" key="4">
    <source>
        <dbReference type="ARBA" id="ARBA00023136"/>
    </source>
</evidence>
<evidence type="ECO:0000256" key="2">
    <source>
        <dbReference type="ARBA" id="ARBA00022692"/>
    </source>
</evidence>
<organism evidence="7 8">
    <name type="scientific">Acetitomaculum ruminis DSM 5522</name>
    <dbReference type="NCBI Taxonomy" id="1120918"/>
    <lineage>
        <taxon>Bacteria</taxon>
        <taxon>Bacillati</taxon>
        <taxon>Bacillota</taxon>
        <taxon>Clostridia</taxon>
        <taxon>Lachnospirales</taxon>
        <taxon>Lachnospiraceae</taxon>
        <taxon>Acetitomaculum</taxon>
    </lineage>
</organism>
<feature type="transmembrane region" description="Helical" evidence="5">
    <location>
        <begin position="70"/>
        <end position="93"/>
    </location>
</feature>
<proteinExistence type="predicted"/>
<accession>A0A1I0XZS5</accession>
<reference evidence="7 8" key="1">
    <citation type="submission" date="2016-10" db="EMBL/GenBank/DDBJ databases">
        <authorList>
            <person name="de Groot N.N."/>
        </authorList>
    </citation>
    <scope>NUCLEOTIDE SEQUENCE [LARGE SCALE GENOMIC DNA]</scope>
    <source>
        <strain evidence="7 8">DSM 5522</strain>
    </source>
</reference>
<keyword evidence="2 5" id="KW-0812">Transmembrane</keyword>
<evidence type="ECO:0000256" key="1">
    <source>
        <dbReference type="ARBA" id="ARBA00004141"/>
    </source>
</evidence>
<dbReference type="Pfam" id="PF01061">
    <property type="entry name" value="ABC2_membrane"/>
    <property type="match status" value="1"/>
</dbReference>
<dbReference type="STRING" id="1120918.SAMN05216249_10812"/>